<proteinExistence type="predicted"/>
<gene>
    <name evidence="1" type="ORF">ACHAWO_003689</name>
</gene>
<protein>
    <submittedName>
        <fullName evidence="1">Uncharacterized protein</fullName>
    </submittedName>
</protein>
<dbReference type="Proteomes" id="UP001530400">
    <property type="component" value="Unassembled WGS sequence"/>
</dbReference>
<keyword evidence="2" id="KW-1185">Reference proteome</keyword>
<accession>A0ABD3NBH7</accession>
<dbReference type="EMBL" id="JALLPJ020001235">
    <property type="protein sequence ID" value="KAL3773398.1"/>
    <property type="molecule type" value="Genomic_DNA"/>
</dbReference>
<sequence>MLSSYCAIKRGMDGIFNERRIVNSIDNFNSNTLITEKRIIPRESSASVNTVAGGHWEYIERIDAPYNYSDEVCNATFIRGSDCNGASCPKNLMNWKYHDSSNEPYPTFHVDGFREHMRNKQIMFLGDSTMRQQVQALVWTLGYKIVNWNNRSLGKMNFYCMIDQIGNVTICYQFMGSMATKVYRDGNYTLDLKDYKLEFSFMAERETSFLLEDETINDLAVFDIVFIQGVAWFAGIPGFYNSPTSPRKWIDEILPELYRDVWEVLLTKLSDKTKVVLTLGQTGTSCENKTVPEPYYPELIPNKYSWVISPKLSNLSLDIIKDLSLEVQVVDAREPLMQSVHAHKNTDCLHFFMSSAAVNIYLDMYWNEVFRDYF</sequence>
<evidence type="ECO:0000313" key="1">
    <source>
        <dbReference type="EMBL" id="KAL3773398.1"/>
    </source>
</evidence>
<evidence type="ECO:0000313" key="2">
    <source>
        <dbReference type="Proteomes" id="UP001530400"/>
    </source>
</evidence>
<dbReference type="AlphaFoldDB" id="A0ABD3NBH7"/>
<reference evidence="1 2" key="1">
    <citation type="submission" date="2024-10" db="EMBL/GenBank/DDBJ databases">
        <title>Updated reference genomes for cyclostephanoid diatoms.</title>
        <authorList>
            <person name="Roberts W.R."/>
            <person name="Alverson A.J."/>
        </authorList>
    </citation>
    <scope>NUCLEOTIDE SEQUENCE [LARGE SCALE GENOMIC DNA]</scope>
    <source>
        <strain evidence="1 2">AJA010-31</strain>
    </source>
</reference>
<name>A0ABD3NBH7_9STRA</name>
<organism evidence="1 2">
    <name type="scientific">Cyclotella atomus</name>
    <dbReference type="NCBI Taxonomy" id="382360"/>
    <lineage>
        <taxon>Eukaryota</taxon>
        <taxon>Sar</taxon>
        <taxon>Stramenopiles</taxon>
        <taxon>Ochrophyta</taxon>
        <taxon>Bacillariophyta</taxon>
        <taxon>Coscinodiscophyceae</taxon>
        <taxon>Thalassiosirophycidae</taxon>
        <taxon>Stephanodiscales</taxon>
        <taxon>Stephanodiscaceae</taxon>
        <taxon>Cyclotella</taxon>
    </lineage>
</organism>
<comment type="caution">
    <text evidence="1">The sequence shown here is derived from an EMBL/GenBank/DDBJ whole genome shotgun (WGS) entry which is preliminary data.</text>
</comment>